<name>A0ABV5JRH8_9ACTN</name>
<evidence type="ECO:0000313" key="4">
    <source>
        <dbReference type="EMBL" id="MFB9260650.1"/>
    </source>
</evidence>
<dbReference type="InterPro" id="IPR052366">
    <property type="entry name" value="GTP_Pyrophosphokinase"/>
</dbReference>
<accession>A0ABV5JRH8</accession>
<dbReference type="InterPro" id="IPR007685">
    <property type="entry name" value="RelA_SpoT"/>
</dbReference>
<organism evidence="3 5">
    <name type="scientific">Dietzia aerolata</name>
    <dbReference type="NCBI Taxonomy" id="595984"/>
    <lineage>
        <taxon>Bacteria</taxon>
        <taxon>Bacillati</taxon>
        <taxon>Actinomycetota</taxon>
        <taxon>Actinomycetes</taxon>
        <taxon>Mycobacteriales</taxon>
        <taxon>Dietziaceae</taxon>
        <taxon>Dietzia</taxon>
    </lineage>
</organism>
<dbReference type="Gene3D" id="3.30.460.10">
    <property type="entry name" value="Beta Polymerase, domain 2"/>
    <property type="match status" value="1"/>
</dbReference>
<dbReference type="Gene3D" id="1.10.287.860">
    <property type="entry name" value="Nucleotidyltransferase"/>
    <property type="match status" value="1"/>
</dbReference>
<keyword evidence="5" id="KW-1185">Reference proteome</keyword>
<dbReference type="SUPFAM" id="SSF81301">
    <property type="entry name" value="Nucleotidyltransferase"/>
    <property type="match status" value="1"/>
</dbReference>
<feature type="region of interest" description="Disordered" evidence="1">
    <location>
        <begin position="255"/>
        <end position="277"/>
    </location>
</feature>
<proteinExistence type="predicted"/>
<evidence type="ECO:0000313" key="3">
    <source>
        <dbReference type="EMBL" id="MFB9260325.1"/>
    </source>
</evidence>
<dbReference type="Proteomes" id="UP001589700">
    <property type="component" value="Unassembled WGS sequence"/>
</dbReference>
<gene>
    <name evidence="3" type="ORF">ACFFVD_10985</name>
    <name evidence="4" type="ORF">ACFFVD_12625</name>
</gene>
<evidence type="ECO:0000259" key="2">
    <source>
        <dbReference type="SMART" id="SM00954"/>
    </source>
</evidence>
<reference evidence="3 5" key="1">
    <citation type="submission" date="2024-09" db="EMBL/GenBank/DDBJ databases">
        <authorList>
            <person name="Sun Q."/>
            <person name="Mori K."/>
        </authorList>
    </citation>
    <scope>NUCLEOTIDE SEQUENCE [LARGE SCALE GENOMIC DNA]</scope>
    <source>
        <strain evidence="3 5">CCM 7659</strain>
    </source>
</reference>
<dbReference type="SMART" id="SM00954">
    <property type="entry name" value="RelA_SpoT"/>
    <property type="match status" value="1"/>
</dbReference>
<dbReference type="Pfam" id="PF04607">
    <property type="entry name" value="RelA_SpoT"/>
    <property type="match status" value="1"/>
</dbReference>
<sequence>MDVEDPPPKRLSLGDEQRLNPEMVAFARQLRRDFEFIGMQHEFAIEEMLTKVSILRKEFLRLERYNPIEHVTSRVKSPGSILRKAARLGIAPTPGEITAGIKDIAGVRITCSFISDTYRVLEALTSQDDVRVVQIKDYIAEPKPNGYKSLHALVEIPVFLSTGPIPVTVELQVRTIAMDFWASLEHKIFYKYEGAVPPGLVASLTDAAKVSELLDQHMEQLYSEVRDTVHVDASGDELEVDERMLLRLWDAARAETETTAKRRERRDDQGAKQRPER</sequence>
<dbReference type="CDD" id="cd05399">
    <property type="entry name" value="NT_Rel-Spo_like"/>
    <property type="match status" value="1"/>
</dbReference>
<comment type="caution">
    <text evidence="3">The sequence shown here is derived from an EMBL/GenBank/DDBJ whole genome shotgun (WGS) entry which is preliminary data.</text>
</comment>
<feature type="domain" description="RelA/SpoT" evidence="2">
    <location>
        <begin position="73"/>
        <end position="196"/>
    </location>
</feature>
<dbReference type="InterPro" id="IPR043519">
    <property type="entry name" value="NT_sf"/>
</dbReference>
<dbReference type="EMBL" id="JBHMDY010000006">
    <property type="protein sequence ID" value="MFB9260325.1"/>
    <property type="molecule type" value="Genomic_DNA"/>
</dbReference>
<protein>
    <submittedName>
        <fullName evidence="3">GTP pyrophosphokinase family protein</fullName>
    </submittedName>
</protein>
<evidence type="ECO:0000256" key="1">
    <source>
        <dbReference type="SAM" id="MobiDB-lite"/>
    </source>
</evidence>
<evidence type="ECO:0000313" key="5">
    <source>
        <dbReference type="Proteomes" id="UP001589700"/>
    </source>
</evidence>
<dbReference type="RefSeq" id="WP_182633694.1">
    <property type="nucleotide sequence ID" value="NZ_JAALDM010000330.1"/>
</dbReference>
<dbReference type="EMBL" id="JBHMDY010000007">
    <property type="protein sequence ID" value="MFB9260650.1"/>
    <property type="molecule type" value="Genomic_DNA"/>
</dbReference>
<dbReference type="PANTHER" id="PTHR47837:SF2">
    <property type="entry name" value="GTP PYROPHOSPHOKINASE YWAC"/>
    <property type="match status" value="1"/>
</dbReference>
<dbReference type="PANTHER" id="PTHR47837">
    <property type="entry name" value="GTP PYROPHOSPHOKINASE YJBM"/>
    <property type="match status" value="1"/>
</dbReference>